<proteinExistence type="predicted"/>
<dbReference type="Pfam" id="PF01370">
    <property type="entry name" value="Epimerase"/>
    <property type="match status" value="1"/>
</dbReference>
<dbReference type="EMBL" id="CADCVN010001233">
    <property type="protein sequence ID" value="CAA9524985.1"/>
    <property type="molecule type" value="Genomic_DNA"/>
</dbReference>
<evidence type="ECO:0000259" key="1">
    <source>
        <dbReference type="Pfam" id="PF01370"/>
    </source>
</evidence>
<evidence type="ECO:0000313" key="2">
    <source>
        <dbReference type="EMBL" id="CAA9524985.1"/>
    </source>
</evidence>
<dbReference type="AlphaFoldDB" id="A0A6J4TKV5"/>
<protein>
    <recommendedName>
        <fullName evidence="1">NAD-dependent epimerase/dehydratase domain-containing protein</fullName>
    </recommendedName>
</protein>
<dbReference type="Gene3D" id="3.40.50.720">
    <property type="entry name" value="NAD(P)-binding Rossmann-like Domain"/>
    <property type="match status" value="1"/>
</dbReference>
<reference evidence="2" key="1">
    <citation type="submission" date="2020-02" db="EMBL/GenBank/DDBJ databases">
        <authorList>
            <person name="Meier V. D."/>
        </authorList>
    </citation>
    <scope>NUCLEOTIDE SEQUENCE</scope>
    <source>
        <strain evidence="2">AVDCRST_MAG96</strain>
    </source>
</reference>
<dbReference type="InterPro" id="IPR001509">
    <property type="entry name" value="Epimerase_deHydtase"/>
</dbReference>
<organism evidence="2">
    <name type="scientific">uncultured Segetibacter sp</name>
    <dbReference type="NCBI Taxonomy" id="481133"/>
    <lineage>
        <taxon>Bacteria</taxon>
        <taxon>Pseudomonadati</taxon>
        <taxon>Bacteroidota</taxon>
        <taxon>Chitinophagia</taxon>
        <taxon>Chitinophagales</taxon>
        <taxon>Chitinophagaceae</taxon>
        <taxon>Segetibacter</taxon>
        <taxon>environmental samples</taxon>
    </lineage>
</organism>
<gene>
    <name evidence="2" type="ORF">AVDCRST_MAG96-3150</name>
</gene>
<dbReference type="SUPFAM" id="SSF51735">
    <property type="entry name" value="NAD(P)-binding Rossmann-fold domains"/>
    <property type="match status" value="1"/>
</dbReference>
<dbReference type="InterPro" id="IPR036291">
    <property type="entry name" value="NAD(P)-bd_dom_sf"/>
</dbReference>
<sequence length="338" mass="37474">MKEAELIYNHLLHPSRDLVSEIAELDGDILILGAGGKMGPALARLAKQAADKAGVNKKITGVSRFSERGLQEELNSKGIETICADLLEDDQLQALPDVKNVMYLAGTKFGTTGKEPFTWAMNSYLPGRVAQKYKNSRIVVFSTGNVYPLTSVLMGGADELLTPQPVGEYAQSCLGRERLFQYYSLKNNTPILIYRLNYANDVSYGVLLEIARSVKEKRAIDLSMGHVNAIWQGDANEMALRSLHHCAVPSKVLNIAGPETIPVRWLAKEFGQLFRETPQFINQEQDTALLSNAAESHRLFGYPKVPLKKMIELIAGWVNEGGKIINKPTHFQERAGQF</sequence>
<name>A0A6J4TKV5_9BACT</name>
<feature type="domain" description="NAD-dependent epimerase/dehydratase" evidence="1">
    <location>
        <begin position="29"/>
        <end position="196"/>
    </location>
</feature>
<accession>A0A6J4TKV5</accession>